<evidence type="ECO:0000313" key="2">
    <source>
        <dbReference type="Proteomes" id="UP000283341"/>
    </source>
</evidence>
<dbReference type="EMBL" id="QRVJ01000014">
    <property type="protein sequence ID" value="RGS35405.1"/>
    <property type="molecule type" value="Genomic_DNA"/>
</dbReference>
<gene>
    <name evidence="1" type="ORF">DWX97_15925</name>
</gene>
<sequence length="67" mass="8055">MIITGKAIVFQVHQQMWLICFILPRSINEDLTFVFDTLLFMHSENAIFPSRCREERKETNENQYFVD</sequence>
<accession>A0A3D6ARQ4</accession>
<protein>
    <submittedName>
        <fullName evidence="1">Uncharacterized protein</fullName>
    </submittedName>
</protein>
<proteinExistence type="predicted"/>
<evidence type="ECO:0000313" key="1">
    <source>
        <dbReference type="EMBL" id="RGS35405.1"/>
    </source>
</evidence>
<dbReference type="Proteomes" id="UP000283341">
    <property type="component" value="Unassembled WGS sequence"/>
</dbReference>
<organism evidence="1 2">
    <name type="scientific">Bacteroides cellulosilyticus</name>
    <dbReference type="NCBI Taxonomy" id="246787"/>
    <lineage>
        <taxon>Bacteria</taxon>
        <taxon>Pseudomonadati</taxon>
        <taxon>Bacteroidota</taxon>
        <taxon>Bacteroidia</taxon>
        <taxon>Bacteroidales</taxon>
        <taxon>Bacteroidaceae</taxon>
        <taxon>Bacteroides</taxon>
    </lineage>
</organism>
<name>A0A3D6ARQ4_9BACE</name>
<dbReference type="AlphaFoldDB" id="A0A3D6ARQ4"/>
<reference evidence="1 2" key="1">
    <citation type="submission" date="2018-08" db="EMBL/GenBank/DDBJ databases">
        <title>A genome reference for cultivated species of the human gut microbiota.</title>
        <authorList>
            <person name="Zou Y."/>
            <person name="Xue W."/>
            <person name="Luo G."/>
        </authorList>
    </citation>
    <scope>NUCLEOTIDE SEQUENCE [LARGE SCALE GENOMIC DNA]</scope>
    <source>
        <strain evidence="1 2">AF22-3AC</strain>
    </source>
</reference>
<comment type="caution">
    <text evidence="1">The sequence shown here is derived from an EMBL/GenBank/DDBJ whole genome shotgun (WGS) entry which is preliminary data.</text>
</comment>